<evidence type="ECO:0000313" key="4">
    <source>
        <dbReference type="EMBL" id="GIH62069.1"/>
    </source>
</evidence>
<proteinExistence type="predicted"/>
<dbReference type="PANTHER" id="PTHR43818:SF11">
    <property type="entry name" value="BCDNA.GH03377"/>
    <property type="match status" value="1"/>
</dbReference>
<evidence type="ECO:0000259" key="2">
    <source>
        <dbReference type="Pfam" id="PF01408"/>
    </source>
</evidence>
<gene>
    <name evidence="4" type="primary">mmyG</name>
    <name evidence="4" type="ORF">Msi02_28860</name>
</gene>
<evidence type="ECO:0000313" key="5">
    <source>
        <dbReference type="Proteomes" id="UP000660454"/>
    </source>
</evidence>
<comment type="caution">
    <text evidence="4">The sequence shown here is derived from an EMBL/GenBank/DDBJ whole genome shotgun (WGS) entry which is preliminary data.</text>
</comment>
<evidence type="ECO:0000259" key="3">
    <source>
        <dbReference type="Pfam" id="PF22685"/>
    </source>
</evidence>
<dbReference type="PANTHER" id="PTHR43818">
    <property type="entry name" value="BCDNA.GH03377"/>
    <property type="match status" value="1"/>
</dbReference>
<dbReference type="InterPro" id="IPR000683">
    <property type="entry name" value="Gfo/Idh/MocA-like_OxRdtase_N"/>
</dbReference>
<dbReference type="Pfam" id="PF22685">
    <property type="entry name" value="Gal80p_C-like"/>
    <property type="match status" value="1"/>
</dbReference>
<dbReference type="InterPro" id="IPR055080">
    <property type="entry name" value="Gal80p-like_C"/>
</dbReference>
<evidence type="ECO:0000256" key="1">
    <source>
        <dbReference type="ARBA" id="ARBA00023002"/>
    </source>
</evidence>
<dbReference type="Gene3D" id="3.30.360.10">
    <property type="entry name" value="Dihydrodipicolinate Reductase, domain 2"/>
    <property type="match status" value="1"/>
</dbReference>
<dbReference type="EMBL" id="BOOF01000013">
    <property type="protein sequence ID" value="GIH62069.1"/>
    <property type="molecule type" value="Genomic_DNA"/>
</dbReference>
<dbReference type="InterPro" id="IPR036291">
    <property type="entry name" value="NAD(P)-bd_dom_sf"/>
</dbReference>
<dbReference type="Pfam" id="PF01408">
    <property type="entry name" value="GFO_IDH_MocA"/>
    <property type="match status" value="1"/>
</dbReference>
<feature type="domain" description="Gal80p-like C-terminal" evidence="3">
    <location>
        <begin position="133"/>
        <end position="272"/>
    </location>
</feature>
<protein>
    <submittedName>
        <fullName evidence="4">Oxidoreductase</fullName>
    </submittedName>
</protein>
<dbReference type="InterPro" id="IPR050463">
    <property type="entry name" value="Gfo/Idh/MocA_oxidrdct_glycsds"/>
</dbReference>
<dbReference type="SUPFAM" id="SSF55347">
    <property type="entry name" value="Glyceraldehyde-3-phosphate dehydrogenase-like, C-terminal domain"/>
    <property type="match status" value="1"/>
</dbReference>
<dbReference type="Gene3D" id="3.40.50.720">
    <property type="entry name" value="NAD(P)-binding Rossmann-like Domain"/>
    <property type="match status" value="1"/>
</dbReference>
<dbReference type="SUPFAM" id="SSF51735">
    <property type="entry name" value="NAD(P)-binding Rossmann-fold domains"/>
    <property type="match status" value="1"/>
</dbReference>
<sequence length="375" mass="38942">MSRIRVGIVGANPERGWAVRAHVPALRALPDYEITAVATSREDSAREAARRFGAAHAFTDPRALAAHPEVDLVAVTVKVPHHAELVGAALEAGAHVLCEWPLARTTAEARDLLDQARAAGVRHALGLQGRFAPAVTYARDLLRDGAVGRVTAVNVHSAVGKGANGRLPSWSAYTVTRAGAAGLLEVVGGHTLDVVEHLLGGVDSLSATLSVQRGQYVIEESGETIEADTPDQLLLSATMTSGAVVSLHLHSGKVTEPGARIEISGTEGDLALVSTGPGSPYGVQISELRLYGTAGGAWKELPIPEEYVRVPGAAGDARNVAELYAALAADLRTGGGQVPDFAHGLRLHGLLDAIRHSAETGTRQTAVPDLIGAPA</sequence>
<dbReference type="RefSeq" id="WP_204048807.1">
    <property type="nucleotide sequence ID" value="NZ_BOOF01000013.1"/>
</dbReference>
<accession>A0ABQ4GL27</accession>
<name>A0ABQ4GL27_9ACTN</name>
<organism evidence="4 5">
    <name type="scientific">Microbispora siamensis</name>
    <dbReference type="NCBI Taxonomy" id="564413"/>
    <lineage>
        <taxon>Bacteria</taxon>
        <taxon>Bacillati</taxon>
        <taxon>Actinomycetota</taxon>
        <taxon>Actinomycetes</taxon>
        <taxon>Streptosporangiales</taxon>
        <taxon>Streptosporangiaceae</taxon>
        <taxon>Microbispora</taxon>
    </lineage>
</organism>
<keyword evidence="5" id="KW-1185">Reference proteome</keyword>
<feature type="domain" description="Gfo/Idh/MocA-like oxidoreductase N-terminal" evidence="2">
    <location>
        <begin position="4"/>
        <end position="124"/>
    </location>
</feature>
<reference evidence="4 5" key="1">
    <citation type="submission" date="2021-01" db="EMBL/GenBank/DDBJ databases">
        <title>Whole genome shotgun sequence of Microbispora siamensis NBRC 104113.</title>
        <authorList>
            <person name="Komaki H."/>
            <person name="Tamura T."/>
        </authorList>
    </citation>
    <scope>NUCLEOTIDE SEQUENCE [LARGE SCALE GENOMIC DNA]</scope>
    <source>
        <strain evidence="4 5">NBRC 104113</strain>
    </source>
</reference>
<keyword evidence="1" id="KW-0560">Oxidoreductase</keyword>
<dbReference type="Proteomes" id="UP000660454">
    <property type="component" value="Unassembled WGS sequence"/>
</dbReference>